<comment type="caution">
    <text evidence="2">The sequence shown here is derived from an EMBL/GenBank/DDBJ whole genome shotgun (WGS) entry which is preliminary data.</text>
</comment>
<gene>
    <name evidence="2" type="ORF">PCOR1329_LOCUS15148</name>
</gene>
<dbReference type="SUPFAM" id="SSF55785">
    <property type="entry name" value="PYP-like sensor domain (PAS domain)"/>
    <property type="match status" value="1"/>
</dbReference>
<dbReference type="Proteomes" id="UP001189429">
    <property type="component" value="Unassembled WGS sequence"/>
</dbReference>
<proteinExistence type="predicted"/>
<dbReference type="Gene3D" id="3.30.450.20">
    <property type="entry name" value="PAS domain"/>
    <property type="match status" value="1"/>
</dbReference>
<dbReference type="InterPro" id="IPR035965">
    <property type="entry name" value="PAS-like_dom_sf"/>
</dbReference>
<accession>A0ABN9R0A4</accession>
<reference evidence="2" key="1">
    <citation type="submission" date="2023-10" db="EMBL/GenBank/DDBJ databases">
        <authorList>
            <person name="Chen Y."/>
            <person name="Shah S."/>
            <person name="Dougan E. K."/>
            <person name="Thang M."/>
            <person name="Chan C."/>
        </authorList>
    </citation>
    <scope>NUCLEOTIDE SEQUENCE [LARGE SCALE GENOMIC DNA]</scope>
</reference>
<organism evidence="2 3">
    <name type="scientific">Prorocentrum cordatum</name>
    <dbReference type="NCBI Taxonomy" id="2364126"/>
    <lineage>
        <taxon>Eukaryota</taxon>
        <taxon>Sar</taxon>
        <taxon>Alveolata</taxon>
        <taxon>Dinophyceae</taxon>
        <taxon>Prorocentrales</taxon>
        <taxon>Prorocentraceae</taxon>
        <taxon>Prorocentrum</taxon>
    </lineage>
</organism>
<evidence type="ECO:0000256" key="1">
    <source>
        <dbReference type="SAM" id="MobiDB-lite"/>
    </source>
</evidence>
<sequence>MARAQPAPPQTLAQDFAGNACEPIKPDTSMAKLGDLSKFGSLGESVASSAATTCDWPGGGTDGRRQVSQAACSDASSWEELGVELTRDEILSAVRSVVKNSVHAASVMDPTDPDQRLLAVSEPLQELTGFHESELLQASARLLTAGCEDEIDPGVQAAMRNAHLTGSPLLAQAVNRNKQGWLFWNTMYIRGLIVAVDPVSEEPLWLVLTTYSGSEGPSDEDEEDSGPPATPCAGCGAPARTSAPRSRARLPGCRPAEPAARPGPRRRLRRAAAAAPPRTAAAWAAASASPSSGRAGAERATPLCIVGEIAPSAARPSPRRTLRGDSAEDCCGLGSGQCISGPLRPWHYTPGL</sequence>
<name>A0ABN9R0A4_9DINO</name>
<evidence type="ECO:0000313" key="3">
    <source>
        <dbReference type="Proteomes" id="UP001189429"/>
    </source>
</evidence>
<feature type="region of interest" description="Disordered" evidence="1">
    <location>
        <begin position="213"/>
        <end position="274"/>
    </location>
</feature>
<evidence type="ECO:0008006" key="4">
    <source>
        <dbReference type="Google" id="ProtNLM"/>
    </source>
</evidence>
<keyword evidence="3" id="KW-1185">Reference proteome</keyword>
<evidence type="ECO:0000313" key="2">
    <source>
        <dbReference type="EMBL" id="CAK0810075.1"/>
    </source>
</evidence>
<dbReference type="EMBL" id="CAUYUJ010004559">
    <property type="protein sequence ID" value="CAK0810075.1"/>
    <property type="molecule type" value="Genomic_DNA"/>
</dbReference>
<protein>
    <recommendedName>
        <fullName evidence="4">PAS domain-containing protein</fullName>
    </recommendedName>
</protein>
<feature type="compositionally biased region" description="Low complexity" evidence="1">
    <location>
        <begin position="231"/>
        <end position="262"/>
    </location>
</feature>